<sequence length="72" mass="7872">MTRVSAKHQVTLPAVAMRAAGIKVGDELLVRVESDGRLVLVREASRLDAWSGALPGLGTADDVEMLRDEWER</sequence>
<dbReference type="Proteomes" id="UP000321617">
    <property type="component" value="Unassembled WGS sequence"/>
</dbReference>
<name>A0A562UQQ0_9ACTN</name>
<protein>
    <submittedName>
        <fullName evidence="2">AbrB family looped-hinge helix DNA binding protein</fullName>
    </submittedName>
</protein>
<dbReference type="AlphaFoldDB" id="A0A562UQQ0"/>
<evidence type="ECO:0000313" key="3">
    <source>
        <dbReference type="Proteomes" id="UP000321617"/>
    </source>
</evidence>
<evidence type="ECO:0000313" key="2">
    <source>
        <dbReference type="EMBL" id="TWJ07928.1"/>
    </source>
</evidence>
<feature type="domain" description="SpoVT-AbrB" evidence="1">
    <location>
        <begin position="2"/>
        <end position="48"/>
    </location>
</feature>
<keyword evidence="3" id="KW-1185">Reference proteome</keyword>
<dbReference type="SMART" id="SM00966">
    <property type="entry name" value="SpoVT_AbrB"/>
    <property type="match status" value="1"/>
</dbReference>
<dbReference type="GO" id="GO:0003677">
    <property type="term" value="F:DNA binding"/>
    <property type="evidence" value="ECO:0007669"/>
    <property type="project" value="InterPro"/>
</dbReference>
<evidence type="ECO:0000259" key="1">
    <source>
        <dbReference type="SMART" id="SM00966"/>
    </source>
</evidence>
<proteinExistence type="predicted"/>
<dbReference type="EMBL" id="VLLL01000009">
    <property type="protein sequence ID" value="TWJ07928.1"/>
    <property type="molecule type" value="Genomic_DNA"/>
</dbReference>
<organism evidence="2 3">
    <name type="scientific">Stackebrandtia albiflava</name>
    <dbReference type="NCBI Taxonomy" id="406432"/>
    <lineage>
        <taxon>Bacteria</taxon>
        <taxon>Bacillati</taxon>
        <taxon>Actinomycetota</taxon>
        <taxon>Actinomycetes</taxon>
        <taxon>Glycomycetales</taxon>
        <taxon>Glycomycetaceae</taxon>
        <taxon>Stackebrandtia</taxon>
    </lineage>
</organism>
<dbReference type="InterPro" id="IPR037914">
    <property type="entry name" value="SpoVT-AbrB_sf"/>
</dbReference>
<dbReference type="SUPFAM" id="SSF89447">
    <property type="entry name" value="AbrB/MazE/MraZ-like"/>
    <property type="match status" value="1"/>
</dbReference>
<dbReference type="Gene3D" id="2.10.260.10">
    <property type="match status" value="1"/>
</dbReference>
<dbReference type="InterPro" id="IPR007159">
    <property type="entry name" value="SpoVT-AbrB_dom"/>
</dbReference>
<dbReference type="Pfam" id="PF04014">
    <property type="entry name" value="MazE_antitoxin"/>
    <property type="match status" value="1"/>
</dbReference>
<comment type="caution">
    <text evidence="2">The sequence shown here is derived from an EMBL/GenBank/DDBJ whole genome shotgun (WGS) entry which is preliminary data.</text>
</comment>
<accession>A0A562UQQ0</accession>
<reference evidence="2 3" key="1">
    <citation type="journal article" date="2013" name="Stand. Genomic Sci.">
        <title>Genomic Encyclopedia of Type Strains, Phase I: The one thousand microbial genomes (KMG-I) project.</title>
        <authorList>
            <person name="Kyrpides N.C."/>
            <person name="Woyke T."/>
            <person name="Eisen J.A."/>
            <person name="Garrity G."/>
            <person name="Lilburn T.G."/>
            <person name="Beck B.J."/>
            <person name="Whitman W.B."/>
            <person name="Hugenholtz P."/>
            <person name="Klenk H.P."/>
        </authorList>
    </citation>
    <scope>NUCLEOTIDE SEQUENCE [LARGE SCALE GENOMIC DNA]</scope>
    <source>
        <strain evidence="2 3">DSM 45044</strain>
    </source>
</reference>
<gene>
    <name evidence="2" type="ORF">LX16_4711</name>
</gene>